<dbReference type="Pfam" id="PF13403">
    <property type="entry name" value="Hint_2"/>
    <property type="match status" value="1"/>
</dbReference>
<gene>
    <name evidence="3" type="ORF">SAMN04488026_1003117</name>
</gene>
<proteinExistence type="predicted"/>
<reference evidence="3 4" key="1">
    <citation type="submission" date="2016-10" db="EMBL/GenBank/DDBJ databases">
        <authorList>
            <person name="de Groot N.N."/>
        </authorList>
    </citation>
    <scope>NUCLEOTIDE SEQUENCE [LARGE SCALE GENOMIC DNA]</scope>
    <source>
        <strain evidence="3 4">DSM 25294</strain>
    </source>
</reference>
<evidence type="ECO:0000313" key="3">
    <source>
        <dbReference type="EMBL" id="SDI48075.1"/>
    </source>
</evidence>
<keyword evidence="4" id="KW-1185">Reference proteome</keyword>
<feature type="domain" description="Hedgehog/Intein (Hint)" evidence="2">
    <location>
        <begin position="31"/>
        <end position="154"/>
    </location>
</feature>
<dbReference type="RefSeq" id="WP_170844434.1">
    <property type="nucleotide sequence ID" value="NZ_FNEK01000003.1"/>
</dbReference>
<evidence type="ECO:0000313" key="4">
    <source>
        <dbReference type="Proteomes" id="UP000199382"/>
    </source>
</evidence>
<dbReference type="InterPro" id="IPR028992">
    <property type="entry name" value="Hedgehog/Intein_dom"/>
</dbReference>
<evidence type="ECO:0000256" key="1">
    <source>
        <dbReference type="SAM" id="MobiDB-lite"/>
    </source>
</evidence>
<protein>
    <submittedName>
        <fullName evidence="3">Hint domain-containing protein</fullName>
    </submittedName>
</protein>
<feature type="compositionally biased region" description="Polar residues" evidence="1">
    <location>
        <begin position="13"/>
        <end position="24"/>
    </location>
</feature>
<feature type="region of interest" description="Disordered" evidence="1">
    <location>
        <begin position="1"/>
        <end position="24"/>
    </location>
</feature>
<sequence>MNISFLGSALRRQPSQPVQRQETGLTSSLSLYTEQGPIPAFLLSPGDKVIRRGRGPAVVRDVEFDTFTGKMIRIAPNALGRARPEDFVLLPPDQKILLRRFEGSLLTGEIRDGLFALRDLVDHERICWYQPDGPVKLVRLAFDENEIVHAGGLELAFEG</sequence>
<evidence type="ECO:0000259" key="2">
    <source>
        <dbReference type="Pfam" id="PF13403"/>
    </source>
</evidence>
<dbReference type="STRING" id="571298.SAMN04488026_1003117"/>
<dbReference type="AlphaFoldDB" id="A0A1G8KX16"/>
<accession>A0A1G8KX16</accession>
<dbReference type="Proteomes" id="UP000199382">
    <property type="component" value="Unassembled WGS sequence"/>
</dbReference>
<dbReference type="EMBL" id="FNEK01000003">
    <property type="protein sequence ID" value="SDI48075.1"/>
    <property type="molecule type" value="Genomic_DNA"/>
</dbReference>
<name>A0A1G8KX16_9RHOB</name>
<organism evidence="3 4">
    <name type="scientific">Aliiruegeria lutimaris</name>
    <dbReference type="NCBI Taxonomy" id="571298"/>
    <lineage>
        <taxon>Bacteria</taxon>
        <taxon>Pseudomonadati</taxon>
        <taxon>Pseudomonadota</taxon>
        <taxon>Alphaproteobacteria</taxon>
        <taxon>Rhodobacterales</taxon>
        <taxon>Roseobacteraceae</taxon>
        <taxon>Aliiruegeria</taxon>
    </lineage>
</organism>